<keyword evidence="5" id="KW-1185">Reference proteome</keyword>
<gene>
    <name evidence="4" type="primary">plsC_2</name>
    <name evidence="4" type="ORF">GCM10017576_17790</name>
</gene>
<dbReference type="RefSeq" id="WP_271173357.1">
    <property type="nucleotide sequence ID" value="NZ_BSEJ01000007.1"/>
</dbReference>
<sequence length="238" mass="25167">MPAPVSPIPAAAPVPRPGAVYFIGRVILRPLFWLLYRPRVVGRENVPASGPVLLASNHLASLDTVIIPTSATRPVQFLIKSAYFTGPGALGRAKRWFFTSIGGVPVQRATGRDARAALDAGSSILRAGSVFAVFPEGSRSRDGKLHDGHGGAAWMARDTGAAVVPVGLIGTGTVAPFSHLLPGRRRLEVRFGEPLDLTDLEGMPDSKARREITERMMAAIAALSGQERSGSVNASSRD</sequence>
<dbReference type="InterPro" id="IPR002123">
    <property type="entry name" value="Plipid/glycerol_acylTrfase"/>
</dbReference>
<evidence type="ECO:0000313" key="5">
    <source>
        <dbReference type="Proteomes" id="UP001142462"/>
    </source>
</evidence>
<evidence type="ECO:0000256" key="1">
    <source>
        <dbReference type="ARBA" id="ARBA00022679"/>
    </source>
</evidence>
<proteinExistence type="predicted"/>
<keyword evidence="1" id="KW-0808">Transferase</keyword>
<dbReference type="SMART" id="SM00563">
    <property type="entry name" value="PlsC"/>
    <property type="match status" value="1"/>
</dbReference>
<evidence type="ECO:0000256" key="2">
    <source>
        <dbReference type="ARBA" id="ARBA00023315"/>
    </source>
</evidence>
<reference evidence="4" key="1">
    <citation type="journal article" date="2014" name="Int. J. Syst. Evol. Microbiol.">
        <title>Complete genome sequence of Corynebacterium casei LMG S-19264T (=DSM 44701T), isolated from a smear-ripened cheese.</title>
        <authorList>
            <consortium name="US DOE Joint Genome Institute (JGI-PGF)"/>
            <person name="Walter F."/>
            <person name="Albersmeier A."/>
            <person name="Kalinowski J."/>
            <person name="Ruckert C."/>
        </authorList>
    </citation>
    <scope>NUCLEOTIDE SEQUENCE</scope>
    <source>
        <strain evidence="4">VKM Ac-1020</strain>
    </source>
</reference>
<evidence type="ECO:0000313" key="4">
    <source>
        <dbReference type="EMBL" id="GLJ61649.1"/>
    </source>
</evidence>
<dbReference type="GO" id="GO:0005886">
    <property type="term" value="C:plasma membrane"/>
    <property type="evidence" value="ECO:0007669"/>
    <property type="project" value="TreeGrafter"/>
</dbReference>
<dbReference type="GO" id="GO:0006654">
    <property type="term" value="P:phosphatidic acid biosynthetic process"/>
    <property type="evidence" value="ECO:0007669"/>
    <property type="project" value="TreeGrafter"/>
</dbReference>
<reference evidence="4" key="2">
    <citation type="submission" date="2023-01" db="EMBL/GenBank/DDBJ databases">
        <authorList>
            <person name="Sun Q."/>
            <person name="Evtushenko L."/>
        </authorList>
    </citation>
    <scope>NUCLEOTIDE SEQUENCE</scope>
    <source>
        <strain evidence="4">VKM Ac-1020</strain>
    </source>
</reference>
<dbReference type="PANTHER" id="PTHR10434">
    <property type="entry name" value="1-ACYL-SN-GLYCEROL-3-PHOSPHATE ACYLTRANSFERASE"/>
    <property type="match status" value="1"/>
</dbReference>
<dbReference type="SUPFAM" id="SSF69593">
    <property type="entry name" value="Glycerol-3-phosphate (1)-acyltransferase"/>
    <property type="match status" value="1"/>
</dbReference>
<protein>
    <submittedName>
        <fullName evidence="4">1-acyl-sn-glycerol-3-phosphate acyltransferase</fullName>
    </submittedName>
</protein>
<dbReference type="Pfam" id="PF01553">
    <property type="entry name" value="Acyltransferase"/>
    <property type="match status" value="1"/>
</dbReference>
<dbReference type="EMBL" id="BSEJ01000007">
    <property type="protein sequence ID" value="GLJ61649.1"/>
    <property type="molecule type" value="Genomic_DNA"/>
</dbReference>
<dbReference type="AlphaFoldDB" id="A0A9W6H3V4"/>
<dbReference type="GO" id="GO:0003841">
    <property type="term" value="F:1-acylglycerol-3-phosphate O-acyltransferase activity"/>
    <property type="evidence" value="ECO:0007669"/>
    <property type="project" value="TreeGrafter"/>
</dbReference>
<keyword evidence="2 4" id="KW-0012">Acyltransferase</keyword>
<evidence type="ECO:0000259" key="3">
    <source>
        <dbReference type="SMART" id="SM00563"/>
    </source>
</evidence>
<dbReference type="PANTHER" id="PTHR10434:SF11">
    <property type="entry name" value="1-ACYL-SN-GLYCEROL-3-PHOSPHATE ACYLTRANSFERASE"/>
    <property type="match status" value="1"/>
</dbReference>
<feature type="domain" description="Phospholipid/glycerol acyltransferase" evidence="3">
    <location>
        <begin position="52"/>
        <end position="171"/>
    </location>
</feature>
<comment type="caution">
    <text evidence="4">The sequence shown here is derived from an EMBL/GenBank/DDBJ whole genome shotgun (WGS) entry which is preliminary data.</text>
</comment>
<accession>A0A9W6H3V4</accession>
<name>A0A9W6H3V4_9MICO</name>
<organism evidence="4 5">
    <name type="scientific">Microbacterium barkeri</name>
    <dbReference type="NCBI Taxonomy" id="33917"/>
    <lineage>
        <taxon>Bacteria</taxon>
        <taxon>Bacillati</taxon>
        <taxon>Actinomycetota</taxon>
        <taxon>Actinomycetes</taxon>
        <taxon>Micrococcales</taxon>
        <taxon>Microbacteriaceae</taxon>
        <taxon>Microbacterium</taxon>
    </lineage>
</organism>
<dbReference type="Proteomes" id="UP001142462">
    <property type="component" value="Unassembled WGS sequence"/>
</dbReference>
<dbReference type="CDD" id="cd07989">
    <property type="entry name" value="LPLAT_AGPAT-like"/>
    <property type="match status" value="1"/>
</dbReference>